<dbReference type="AlphaFoldDB" id="A0A498REX8"/>
<gene>
    <name evidence="2" type="ORF">LUCI_4792</name>
</gene>
<evidence type="ECO:0000259" key="1">
    <source>
        <dbReference type="PROSITE" id="PS51186"/>
    </source>
</evidence>
<evidence type="ECO:0000313" key="2">
    <source>
        <dbReference type="EMBL" id="VBB09497.1"/>
    </source>
</evidence>
<accession>A0A498REX8</accession>
<name>A0A498REX8_9FIRM</name>
<keyword evidence="2" id="KW-0012">Acyltransferase</keyword>
<dbReference type="OrthoDB" id="9797178at2"/>
<dbReference type="EMBL" id="UPPP01000127">
    <property type="protein sequence ID" value="VBB09497.1"/>
    <property type="molecule type" value="Genomic_DNA"/>
</dbReference>
<dbReference type="Gene3D" id="3.40.630.30">
    <property type="match status" value="1"/>
</dbReference>
<proteinExistence type="predicted"/>
<sequence>MNIIIRQENAKDFTAIYDLVKTAFETAKVTNGKEQDFVNELRNGSGYISQLALVAEEHENLIGHIMFTTTYIVNGDARAATLLLAPLSVALAYRNKGIGSRLINEGFRLARELGYNSVFLVGDPGYYHRFGFKASVNFGITNSAAIPDEYVMACELVANALLETKGIIKW</sequence>
<protein>
    <submittedName>
        <fullName evidence="2">Acyl-coa n-acyltransferase</fullName>
    </submittedName>
</protein>
<feature type="domain" description="N-acetyltransferase" evidence="1">
    <location>
        <begin position="3"/>
        <end position="157"/>
    </location>
</feature>
<dbReference type="RefSeq" id="WP_122630280.1">
    <property type="nucleotide sequence ID" value="NZ_UPPP01000127.1"/>
</dbReference>
<keyword evidence="2" id="KW-0808">Transferase</keyword>
<dbReference type="PROSITE" id="PS51186">
    <property type="entry name" value="GNAT"/>
    <property type="match status" value="1"/>
</dbReference>
<evidence type="ECO:0000313" key="3">
    <source>
        <dbReference type="Proteomes" id="UP000277811"/>
    </source>
</evidence>
<keyword evidence="3" id="KW-1185">Reference proteome</keyword>
<dbReference type="GO" id="GO:0016747">
    <property type="term" value="F:acyltransferase activity, transferring groups other than amino-acyl groups"/>
    <property type="evidence" value="ECO:0007669"/>
    <property type="project" value="InterPro"/>
</dbReference>
<dbReference type="InterPro" id="IPR000182">
    <property type="entry name" value="GNAT_dom"/>
</dbReference>
<dbReference type="Pfam" id="PF13527">
    <property type="entry name" value="Acetyltransf_9"/>
    <property type="match status" value="1"/>
</dbReference>
<dbReference type="Proteomes" id="UP000277811">
    <property type="component" value="Unassembled WGS sequence"/>
</dbReference>
<dbReference type="CDD" id="cd04301">
    <property type="entry name" value="NAT_SF"/>
    <property type="match status" value="1"/>
</dbReference>
<organism evidence="2 3">
    <name type="scientific">Lucifera butyrica</name>
    <dbReference type="NCBI Taxonomy" id="1351585"/>
    <lineage>
        <taxon>Bacteria</taxon>
        <taxon>Bacillati</taxon>
        <taxon>Bacillota</taxon>
        <taxon>Negativicutes</taxon>
        <taxon>Veillonellales</taxon>
        <taxon>Veillonellaceae</taxon>
        <taxon>Lucifera</taxon>
    </lineage>
</organism>
<dbReference type="SUPFAM" id="SSF55729">
    <property type="entry name" value="Acyl-CoA N-acyltransferases (Nat)"/>
    <property type="match status" value="1"/>
</dbReference>
<dbReference type="InterPro" id="IPR016181">
    <property type="entry name" value="Acyl_CoA_acyltransferase"/>
</dbReference>
<reference evidence="2 3" key="1">
    <citation type="submission" date="2018-06" db="EMBL/GenBank/DDBJ databases">
        <authorList>
            <person name="Strepis N."/>
        </authorList>
    </citation>
    <scope>NUCLEOTIDE SEQUENCE [LARGE SCALE GENOMIC DNA]</scope>
    <source>
        <strain evidence="2">LUCI</strain>
    </source>
</reference>